<evidence type="ECO:0000256" key="7">
    <source>
        <dbReference type="RuleBase" id="RU079119"/>
    </source>
</evidence>
<evidence type="ECO:0000256" key="2">
    <source>
        <dbReference type="ARBA" id="ARBA00022679"/>
    </source>
</evidence>
<keyword evidence="5 7" id="KW-0472">Membrane</keyword>
<evidence type="ECO:0000256" key="6">
    <source>
        <dbReference type="ARBA" id="ARBA00023315"/>
    </source>
</evidence>
<dbReference type="GO" id="GO:0016020">
    <property type="term" value="C:membrane"/>
    <property type="evidence" value="ECO:0007669"/>
    <property type="project" value="UniProtKB-SubCell"/>
</dbReference>
<comment type="subcellular location">
    <subcellularLocation>
        <location evidence="1">Membrane</location>
        <topology evidence="1">Multi-pass membrane protein</topology>
    </subcellularLocation>
</comment>
<organism evidence="9 10">
    <name type="scientific">Steinernema carpocapsae</name>
    <name type="common">Entomopathogenic nematode</name>
    <dbReference type="NCBI Taxonomy" id="34508"/>
    <lineage>
        <taxon>Eukaryota</taxon>
        <taxon>Metazoa</taxon>
        <taxon>Ecdysozoa</taxon>
        <taxon>Nematoda</taxon>
        <taxon>Chromadorea</taxon>
        <taxon>Rhabditida</taxon>
        <taxon>Tylenchina</taxon>
        <taxon>Panagrolaimomorpha</taxon>
        <taxon>Strongyloidoidea</taxon>
        <taxon>Steinernematidae</taxon>
        <taxon>Steinernema</taxon>
    </lineage>
</organism>
<keyword evidence="3 7" id="KW-0812">Transmembrane</keyword>
<evidence type="ECO:0000256" key="4">
    <source>
        <dbReference type="ARBA" id="ARBA00022989"/>
    </source>
</evidence>
<gene>
    <name evidence="9" type="ORF">L596_010355</name>
</gene>
<feature type="transmembrane region" description="Helical" evidence="7">
    <location>
        <begin position="63"/>
        <end position="80"/>
    </location>
</feature>
<dbReference type="InterPro" id="IPR001594">
    <property type="entry name" value="Palmitoyltrfase_DHHC"/>
</dbReference>
<keyword evidence="2 7" id="KW-0808">Transferase</keyword>
<evidence type="ECO:0000256" key="1">
    <source>
        <dbReference type="ARBA" id="ARBA00004141"/>
    </source>
</evidence>
<accession>A0A4U5PI58</accession>
<feature type="domain" description="Palmitoyltransferase DHHC" evidence="8">
    <location>
        <begin position="109"/>
        <end position="229"/>
    </location>
</feature>
<reference evidence="9 10" key="2">
    <citation type="journal article" date="2019" name="G3 (Bethesda)">
        <title>Hybrid Assembly of the Genome of the Entomopathogenic Nematode Steinernema carpocapsae Identifies the X-Chromosome.</title>
        <authorList>
            <person name="Serra L."/>
            <person name="Macchietto M."/>
            <person name="Macias-Munoz A."/>
            <person name="McGill C.J."/>
            <person name="Rodriguez I.M."/>
            <person name="Rodriguez B."/>
            <person name="Murad R."/>
            <person name="Mortazavi A."/>
        </authorList>
    </citation>
    <scope>NUCLEOTIDE SEQUENCE [LARGE SCALE GENOMIC DNA]</scope>
    <source>
        <strain evidence="9 10">ALL</strain>
    </source>
</reference>
<dbReference type="EC" id="2.3.1.225" evidence="7"/>
<evidence type="ECO:0000313" key="9">
    <source>
        <dbReference type="EMBL" id="TKR96319.1"/>
    </source>
</evidence>
<evidence type="ECO:0000313" key="10">
    <source>
        <dbReference type="Proteomes" id="UP000298663"/>
    </source>
</evidence>
<keyword evidence="4 7" id="KW-1133">Transmembrane helix</keyword>
<evidence type="ECO:0000256" key="3">
    <source>
        <dbReference type="ARBA" id="ARBA00022692"/>
    </source>
</evidence>
<feature type="transmembrane region" description="Helical" evidence="7">
    <location>
        <begin position="191"/>
        <end position="211"/>
    </location>
</feature>
<dbReference type="AlphaFoldDB" id="A0A4U5PI58"/>
<keyword evidence="6 7" id="KW-0012">Acyltransferase</keyword>
<reference evidence="9 10" key="1">
    <citation type="journal article" date="2015" name="Genome Biol.">
        <title>Comparative genomics of Steinernema reveals deeply conserved gene regulatory networks.</title>
        <authorList>
            <person name="Dillman A.R."/>
            <person name="Macchietto M."/>
            <person name="Porter C.F."/>
            <person name="Rogers A."/>
            <person name="Williams B."/>
            <person name="Antoshechkin I."/>
            <person name="Lee M.M."/>
            <person name="Goodwin Z."/>
            <person name="Lu X."/>
            <person name="Lewis E.E."/>
            <person name="Goodrich-Blair H."/>
            <person name="Stock S.P."/>
            <person name="Adams B.J."/>
            <person name="Sternberg P.W."/>
            <person name="Mortazavi A."/>
        </authorList>
    </citation>
    <scope>NUCLEOTIDE SEQUENCE [LARGE SCALE GENOMIC DNA]</scope>
    <source>
        <strain evidence="9 10">ALL</strain>
    </source>
</reference>
<proteinExistence type="inferred from homology"/>
<dbReference type="GO" id="GO:0019706">
    <property type="term" value="F:protein-cysteine S-palmitoyltransferase activity"/>
    <property type="evidence" value="ECO:0007669"/>
    <property type="project" value="UniProtKB-EC"/>
</dbReference>
<feature type="transmembrane region" description="Helical" evidence="7">
    <location>
        <begin position="155"/>
        <end position="179"/>
    </location>
</feature>
<feature type="transmembrane region" description="Helical" evidence="7">
    <location>
        <begin position="39"/>
        <end position="57"/>
    </location>
</feature>
<dbReference type="Proteomes" id="UP000298663">
    <property type="component" value="Unassembled WGS sequence"/>
</dbReference>
<dbReference type="Pfam" id="PF01529">
    <property type="entry name" value="DHHC"/>
    <property type="match status" value="1"/>
</dbReference>
<comment type="catalytic activity">
    <reaction evidence="7">
        <text>L-cysteinyl-[protein] + hexadecanoyl-CoA = S-hexadecanoyl-L-cysteinyl-[protein] + CoA</text>
        <dbReference type="Rhea" id="RHEA:36683"/>
        <dbReference type="Rhea" id="RHEA-COMP:10131"/>
        <dbReference type="Rhea" id="RHEA-COMP:11032"/>
        <dbReference type="ChEBI" id="CHEBI:29950"/>
        <dbReference type="ChEBI" id="CHEBI:57287"/>
        <dbReference type="ChEBI" id="CHEBI:57379"/>
        <dbReference type="ChEBI" id="CHEBI:74151"/>
        <dbReference type="EC" id="2.3.1.225"/>
    </reaction>
</comment>
<comment type="caution">
    <text evidence="9">The sequence shown here is derived from an EMBL/GenBank/DDBJ whole genome shotgun (WGS) entry which is preliminary data.</text>
</comment>
<comment type="similarity">
    <text evidence="7">Belongs to the DHHC palmitoyltransferase family.</text>
</comment>
<dbReference type="OrthoDB" id="5866173at2759"/>
<dbReference type="PANTHER" id="PTHR12246">
    <property type="entry name" value="PALMITOYLTRANSFERASE ZDHHC16"/>
    <property type="match status" value="1"/>
</dbReference>
<name>A0A4U5PI58_STECR</name>
<evidence type="ECO:0000259" key="8">
    <source>
        <dbReference type="Pfam" id="PF01529"/>
    </source>
</evidence>
<keyword evidence="10" id="KW-1185">Reference proteome</keyword>
<protein>
    <recommendedName>
        <fullName evidence="7">Palmitoyltransferase</fullName>
        <ecNumber evidence="7">2.3.1.225</ecNumber>
    </recommendedName>
</protein>
<dbReference type="EMBL" id="AZBU02000002">
    <property type="protein sequence ID" value="TKR96319.1"/>
    <property type="molecule type" value="Genomic_DNA"/>
</dbReference>
<evidence type="ECO:0000256" key="5">
    <source>
        <dbReference type="ARBA" id="ARBA00023136"/>
    </source>
</evidence>
<dbReference type="InterPro" id="IPR039859">
    <property type="entry name" value="PFA4/ZDH16/20/ERF2-like"/>
</dbReference>
<dbReference type="PROSITE" id="PS50216">
    <property type="entry name" value="DHHC"/>
    <property type="match status" value="1"/>
</dbReference>
<comment type="domain">
    <text evidence="7">The DHHC domain is required for palmitoyltransferase activity.</text>
</comment>
<sequence>MTSSKEPWNSHFWVDASDLREPRRGFFECYNGISAARSLIAICLICYQTTFVHFLVWPPLDSFAAFFSLTSYLFVIFQALRFNFEAASLGPGFVPFKWMAERRNDVRGRLQFCKICGGFKPPRAHHCRKCGRCVLKMDHHCPWIDACMGHRNLVVFLKFLVFAIAGAVYSSVVLSKVFLDSEIEMGDYHKLLTACTLGFAASVAVLVTYLLQKLLRSVATNRTEIERYIEQKTEAYPREDKKAFVWPYDLGFARNVTTTLLETTGNGFFFRVVEGTDQFTLSKEQMRQKEVKRISAHKVKVVSDLKDFSVEFAEIYDRLWLSEGVVKAEQGEFWIISRVTDHHLYGYKEDEETTKGWILSKACKFVE</sequence>